<dbReference type="InterPro" id="IPR020843">
    <property type="entry name" value="ER"/>
</dbReference>
<dbReference type="InterPro" id="IPR013154">
    <property type="entry name" value="ADH-like_N"/>
</dbReference>
<gene>
    <name evidence="4" type="ORF">QS795_008535</name>
</gene>
<evidence type="ECO:0000256" key="1">
    <source>
        <dbReference type="ARBA" id="ARBA00022857"/>
    </source>
</evidence>
<dbReference type="Gene3D" id="3.90.180.10">
    <property type="entry name" value="Medium-chain alcohol dehydrogenases, catalytic domain"/>
    <property type="match status" value="1"/>
</dbReference>
<accession>A0ABZ0N5W0</accession>
<dbReference type="Pfam" id="PF08240">
    <property type="entry name" value="ADH_N"/>
    <property type="match status" value="1"/>
</dbReference>
<sequence length="341" mass="36651">MKAAVIHQFGGPEEIKYEELKMPQPGPGEVLVKTLAIGTNRLDHYVRLGEISPDITFPHVLGSDAVGQVINWGKDVTGFNVGDRVISMPGYPLDPSEVHVRPVTVASSYAIPGVHTQGTYAEYIVVPAQWLLIDNTDLPVEQIAALPVPLLIAIRSVEIVGEVKAGDTVLVQAGASSTGMMSIQVAKALGARVVTTVQNSSSVEIAQEFGADFIINTSEQDFVSAIHEWTEGKGVDVAIDNLGGDILQKTINVVRPEGIIVSMGFMAGTQATIDVRNFFFTQKQLRGTLVGDIEDFSRWLPAIKKGLIRPLVDSTMLLSQAANAHERIANNQARGAIILIP</sequence>
<dbReference type="PANTHER" id="PTHR48106:SF18">
    <property type="entry name" value="QUINONE OXIDOREDUCTASE PIG3"/>
    <property type="match status" value="1"/>
</dbReference>
<dbReference type="Proteomes" id="UP001302443">
    <property type="component" value="Chromosome"/>
</dbReference>
<dbReference type="SMART" id="SM00829">
    <property type="entry name" value="PKS_ER"/>
    <property type="match status" value="1"/>
</dbReference>
<dbReference type="Pfam" id="PF00107">
    <property type="entry name" value="ADH_zinc_N"/>
    <property type="match status" value="1"/>
</dbReference>
<reference evidence="4 5" key="1">
    <citation type="submission" date="2023-09" db="EMBL/GenBank/DDBJ databases">
        <title>Genomic Revisitation and Reclassification of the Genus Providencia.</title>
        <authorList>
            <person name="Dong X."/>
        </authorList>
    </citation>
    <scope>NUCLEOTIDE SEQUENCE [LARGE SCALE GENOMIC DNA]</scope>
    <source>
        <strain evidence="4 5">D4759</strain>
    </source>
</reference>
<dbReference type="EMBL" id="CP135990">
    <property type="protein sequence ID" value="WPA93792.1"/>
    <property type="molecule type" value="Genomic_DNA"/>
</dbReference>
<proteinExistence type="predicted"/>
<name>A0ABZ0N5W0_9GAMM</name>
<dbReference type="SUPFAM" id="SSF50129">
    <property type="entry name" value="GroES-like"/>
    <property type="match status" value="1"/>
</dbReference>
<protein>
    <submittedName>
        <fullName evidence="4">Zinc-binding alcohol dehydrogenase family protein</fullName>
    </submittedName>
</protein>
<keyword evidence="1" id="KW-0521">NADP</keyword>
<evidence type="ECO:0000313" key="4">
    <source>
        <dbReference type="EMBL" id="WPA93792.1"/>
    </source>
</evidence>
<evidence type="ECO:0000256" key="2">
    <source>
        <dbReference type="ARBA" id="ARBA00023002"/>
    </source>
</evidence>
<feature type="domain" description="Enoyl reductase (ER)" evidence="3">
    <location>
        <begin position="10"/>
        <end position="339"/>
    </location>
</feature>
<evidence type="ECO:0000313" key="5">
    <source>
        <dbReference type="Proteomes" id="UP001302443"/>
    </source>
</evidence>
<keyword evidence="2" id="KW-0560">Oxidoreductase</keyword>
<evidence type="ECO:0000259" key="3">
    <source>
        <dbReference type="SMART" id="SM00829"/>
    </source>
</evidence>
<dbReference type="InterPro" id="IPR036291">
    <property type="entry name" value="NAD(P)-bd_dom_sf"/>
</dbReference>
<keyword evidence="5" id="KW-1185">Reference proteome</keyword>
<dbReference type="RefSeq" id="WP_318627157.1">
    <property type="nucleotide sequence ID" value="NZ_CP135990.1"/>
</dbReference>
<dbReference type="InterPro" id="IPR011032">
    <property type="entry name" value="GroES-like_sf"/>
</dbReference>
<dbReference type="SUPFAM" id="SSF51735">
    <property type="entry name" value="NAD(P)-binding Rossmann-fold domains"/>
    <property type="match status" value="1"/>
</dbReference>
<dbReference type="InterPro" id="IPR013149">
    <property type="entry name" value="ADH-like_C"/>
</dbReference>
<organism evidence="4 5">
    <name type="scientific">Providencia zhijiangensis</name>
    <dbReference type="NCBI Taxonomy" id="3053982"/>
    <lineage>
        <taxon>Bacteria</taxon>
        <taxon>Pseudomonadati</taxon>
        <taxon>Pseudomonadota</taxon>
        <taxon>Gammaproteobacteria</taxon>
        <taxon>Enterobacterales</taxon>
        <taxon>Morganellaceae</taxon>
        <taxon>Providencia</taxon>
    </lineage>
</organism>
<dbReference type="PANTHER" id="PTHR48106">
    <property type="entry name" value="QUINONE OXIDOREDUCTASE PIG3-RELATED"/>
    <property type="match status" value="1"/>
</dbReference>